<gene>
    <name evidence="1" type="ORF">AVEN_50690_1</name>
</gene>
<dbReference type="AlphaFoldDB" id="A0A4Y2M1I2"/>
<comment type="caution">
    <text evidence="1">The sequence shown here is derived from an EMBL/GenBank/DDBJ whole genome shotgun (WGS) entry which is preliminary data.</text>
</comment>
<proteinExistence type="predicted"/>
<keyword evidence="2" id="KW-1185">Reference proteome</keyword>
<dbReference type="Proteomes" id="UP000499080">
    <property type="component" value="Unassembled WGS sequence"/>
</dbReference>
<evidence type="ECO:0000313" key="2">
    <source>
        <dbReference type="Proteomes" id="UP000499080"/>
    </source>
</evidence>
<protein>
    <submittedName>
        <fullName evidence="1">Uncharacterized protein</fullName>
    </submittedName>
</protein>
<evidence type="ECO:0000313" key="1">
    <source>
        <dbReference type="EMBL" id="GBN20619.1"/>
    </source>
</evidence>
<name>A0A4Y2M1I2_ARAVE</name>
<organism evidence="1 2">
    <name type="scientific">Araneus ventricosus</name>
    <name type="common">Orbweaver spider</name>
    <name type="synonym">Epeira ventricosa</name>
    <dbReference type="NCBI Taxonomy" id="182803"/>
    <lineage>
        <taxon>Eukaryota</taxon>
        <taxon>Metazoa</taxon>
        <taxon>Ecdysozoa</taxon>
        <taxon>Arthropoda</taxon>
        <taxon>Chelicerata</taxon>
        <taxon>Arachnida</taxon>
        <taxon>Araneae</taxon>
        <taxon>Araneomorphae</taxon>
        <taxon>Entelegynae</taxon>
        <taxon>Araneoidea</taxon>
        <taxon>Araneidae</taxon>
        <taxon>Araneus</taxon>
    </lineage>
</organism>
<sequence>MLHDVELMAILRNPTGSCCWLGGGHTIRGCEKALRGLLDWCSNSPPQEQNEASAKLNLWRYDGKGPCPVKTKTSLRVQLIGSKLNLGMML</sequence>
<dbReference type="EMBL" id="BGPR01006639">
    <property type="protein sequence ID" value="GBN20619.1"/>
    <property type="molecule type" value="Genomic_DNA"/>
</dbReference>
<accession>A0A4Y2M1I2</accession>
<reference evidence="1 2" key="1">
    <citation type="journal article" date="2019" name="Sci. Rep.">
        <title>Orb-weaving spider Araneus ventricosus genome elucidates the spidroin gene catalogue.</title>
        <authorList>
            <person name="Kono N."/>
            <person name="Nakamura H."/>
            <person name="Ohtoshi R."/>
            <person name="Moran D.A.P."/>
            <person name="Shinohara A."/>
            <person name="Yoshida Y."/>
            <person name="Fujiwara M."/>
            <person name="Mori M."/>
            <person name="Tomita M."/>
            <person name="Arakawa K."/>
        </authorList>
    </citation>
    <scope>NUCLEOTIDE SEQUENCE [LARGE SCALE GENOMIC DNA]</scope>
</reference>